<accession>A0A448L7L0</accession>
<evidence type="ECO:0000256" key="5">
    <source>
        <dbReference type="SAM" id="SignalP"/>
    </source>
</evidence>
<name>A0A448L7L0_9BACT</name>
<dbReference type="PANTHER" id="PTHR42715">
    <property type="entry name" value="BETA-GLUCOSIDASE"/>
    <property type="match status" value="1"/>
</dbReference>
<dbReference type="Proteomes" id="UP000274578">
    <property type="component" value="Chromosome 1"/>
</dbReference>
<dbReference type="Pfam" id="PF14310">
    <property type="entry name" value="Fn3-like"/>
    <property type="match status" value="1"/>
</dbReference>
<dbReference type="SMART" id="SM01217">
    <property type="entry name" value="Fn3_like"/>
    <property type="match status" value="1"/>
</dbReference>
<dbReference type="PROSITE" id="PS00775">
    <property type="entry name" value="GLYCOSYL_HYDROL_F3"/>
    <property type="match status" value="1"/>
</dbReference>
<evidence type="ECO:0000313" key="8">
    <source>
        <dbReference type="Proteomes" id="UP000274578"/>
    </source>
</evidence>
<comment type="similarity">
    <text evidence="1 4">Belongs to the glycosyl hydrolase 3 family.</text>
</comment>
<dbReference type="Pfam" id="PF00933">
    <property type="entry name" value="Glyco_hydro_3"/>
    <property type="match status" value="1"/>
</dbReference>
<organism evidence="7 8">
    <name type="scientific">Segatella oris</name>
    <dbReference type="NCBI Taxonomy" id="28135"/>
    <lineage>
        <taxon>Bacteria</taxon>
        <taxon>Pseudomonadati</taxon>
        <taxon>Bacteroidota</taxon>
        <taxon>Bacteroidia</taxon>
        <taxon>Bacteroidales</taxon>
        <taxon>Prevotellaceae</taxon>
        <taxon>Segatella</taxon>
    </lineage>
</organism>
<gene>
    <name evidence="7" type="primary">bglB_3</name>
    <name evidence="7" type="ORF">NCTC13071_01994</name>
</gene>
<evidence type="ECO:0000256" key="4">
    <source>
        <dbReference type="RuleBase" id="RU361161"/>
    </source>
</evidence>
<keyword evidence="3" id="KW-0119">Carbohydrate metabolism</keyword>
<feature type="signal peptide" evidence="5">
    <location>
        <begin position="1"/>
        <end position="20"/>
    </location>
</feature>
<dbReference type="InterPro" id="IPR036962">
    <property type="entry name" value="Glyco_hydro_3_N_sf"/>
</dbReference>
<dbReference type="GeneID" id="85012776"/>
<dbReference type="SUPFAM" id="SSF52279">
    <property type="entry name" value="Beta-D-glucan exohydrolase, C-terminal domain"/>
    <property type="match status" value="1"/>
</dbReference>
<dbReference type="EC" id="3.2.1.21" evidence="7"/>
<dbReference type="FunFam" id="2.60.40.10:FF:000495">
    <property type="entry name" value="Periplasmic beta-glucosidase"/>
    <property type="match status" value="1"/>
</dbReference>
<dbReference type="EMBL" id="LR134384">
    <property type="protein sequence ID" value="VEH15978.1"/>
    <property type="molecule type" value="Genomic_DNA"/>
</dbReference>
<dbReference type="RefSeq" id="WP_004372355.1">
    <property type="nucleotide sequence ID" value="NZ_CAJPPY010000027.1"/>
</dbReference>
<dbReference type="InterPro" id="IPR002772">
    <property type="entry name" value="Glyco_hydro_3_C"/>
</dbReference>
<feature type="domain" description="Fibronectin type III-like" evidence="6">
    <location>
        <begin position="660"/>
        <end position="730"/>
    </location>
</feature>
<evidence type="ECO:0000313" key="7">
    <source>
        <dbReference type="EMBL" id="VEH15978.1"/>
    </source>
</evidence>
<dbReference type="SUPFAM" id="SSF51445">
    <property type="entry name" value="(Trans)glycosidases"/>
    <property type="match status" value="1"/>
</dbReference>
<evidence type="ECO:0000256" key="1">
    <source>
        <dbReference type="ARBA" id="ARBA00005336"/>
    </source>
</evidence>
<dbReference type="PANTHER" id="PTHR42715:SF10">
    <property type="entry name" value="BETA-GLUCOSIDASE"/>
    <property type="match status" value="1"/>
</dbReference>
<dbReference type="KEGG" id="poc:NCTC13071_01994"/>
<keyword evidence="2 4" id="KW-0378">Hydrolase</keyword>
<evidence type="ECO:0000259" key="6">
    <source>
        <dbReference type="SMART" id="SM01217"/>
    </source>
</evidence>
<keyword evidence="5" id="KW-0732">Signal</keyword>
<proteinExistence type="inferred from homology"/>
<reference evidence="7 8" key="1">
    <citation type="submission" date="2018-12" db="EMBL/GenBank/DDBJ databases">
        <authorList>
            <consortium name="Pathogen Informatics"/>
        </authorList>
    </citation>
    <scope>NUCLEOTIDE SEQUENCE [LARGE SCALE GENOMIC DNA]</scope>
    <source>
        <strain evidence="7 8">NCTC13071</strain>
    </source>
</reference>
<evidence type="ECO:0000256" key="3">
    <source>
        <dbReference type="ARBA" id="ARBA00023277"/>
    </source>
</evidence>
<dbReference type="GO" id="GO:0005975">
    <property type="term" value="P:carbohydrate metabolic process"/>
    <property type="evidence" value="ECO:0007669"/>
    <property type="project" value="InterPro"/>
</dbReference>
<dbReference type="GO" id="GO:0008422">
    <property type="term" value="F:beta-glucosidase activity"/>
    <property type="evidence" value="ECO:0007669"/>
    <property type="project" value="UniProtKB-EC"/>
</dbReference>
<sequence length="743" mass="83334">MRNKALLLTIALLLGNYAIAQVHTYLDRTKNIEERVEDALSRMTLTEKLKVIHAQSKFSSAGVPRLGFPDFWTSDGPHGIRTNTLWDEWTDANQTNDSCVAFPALTCLAATWNPEVAYLFGKSLGEEARYRGKDMVLGPGVNIYRTPLNGRNFEYMGEDPYLAGQMAVPYIQGIQSNGVAACVKHYPLNQDENNRIEENIIVDDRALHEIYLAPFKEAVIKGHVWGIMGAYPSYKDQSCTYNAYLTNKVLKGDWGYDGVVLSDWGATHETEGAVRHGLDIEFGTWTDGKKYGDSKHYNRYYLADAYRKGLEEGRYTMESLDNKVRRVLRLFYRTTMTYREPGSLTSDEHFAVARRIGEEGVVLLKNERQILPLQLKPGKRILVIGENAIKMMTAGGGSSSIRTKHEIVPLDALRRYTDKARVQLDFARGYVGDTVTMFNGASVGQDIRDSRTPQQLMDEAVTKAHGADYILIFGGLNKSEYQDCEGYDRKNYSMPYQQDQLVEALAKVNKNIVFVNISGNTVAMPWVERVSGIIQAWYQGSEAGNVIASILVGETNPSGKLPYTWTVRLNDVPAHALGTYPGTWRADHKVIDVEYKEGIFVGYRWADKHHVRPLFAFGHGLSYTAFKLSEAKADKSAMTPSDSITFTITVQNIGQRAGSEVVQLYIKDKEASLLRPVKELKGFRKVFLQPGASRNVSITIGKDALSFYDDRQQQWVAEPGHFEALIGTASDKIASHVKFTLLK</sequence>
<keyword evidence="4 7" id="KW-0326">Glycosidase</keyword>
<dbReference type="InterPro" id="IPR036881">
    <property type="entry name" value="Glyco_hydro_3_C_sf"/>
</dbReference>
<dbReference type="Pfam" id="PF01915">
    <property type="entry name" value="Glyco_hydro_3_C"/>
    <property type="match status" value="1"/>
</dbReference>
<dbReference type="InterPro" id="IPR019800">
    <property type="entry name" value="Glyco_hydro_3_AS"/>
</dbReference>
<dbReference type="InterPro" id="IPR013783">
    <property type="entry name" value="Ig-like_fold"/>
</dbReference>
<protein>
    <submittedName>
        <fullName evidence="7">Thermostable beta-glucosidase B</fullName>
        <ecNumber evidence="7">3.2.1.21</ecNumber>
    </submittedName>
</protein>
<feature type="chain" id="PRO_5019324242" evidence="5">
    <location>
        <begin position="21"/>
        <end position="743"/>
    </location>
</feature>
<dbReference type="InterPro" id="IPR001764">
    <property type="entry name" value="Glyco_hydro_3_N"/>
</dbReference>
<dbReference type="Gene3D" id="3.40.50.1700">
    <property type="entry name" value="Glycoside hydrolase family 3 C-terminal domain"/>
    <property type="match status" value="1"/>
</dbReference>
<dbReference type="InterPro" id="IPR017853">
    <property type="entry name" value="GH"/>
</dbReference>
<dbReference type="PRINTS" id="PR00133">
    <property type="entry name" value="GLHYDRLASE3"/>
</dbReference>
<dbReference type="Gene3D" id="3.20.20.300">
    <property type="entry name" value="Glycoside hydrolase, family 3, N-terminal domain"/>
    <property type="match status" value="1"/>
</dbReference>
<dbReference type="AlphaFoldDB" id="A0A448L7L0"/>
<dbReference type="Gene3D" id="2.60.40.10">
    <property type="entry name" value="Immunoglobulins"/>
    <property type="match status" value="1"/>
</dbReference>
<dbReference type="InterPro" id="IPR050288">
    <property type="entry name" value="Cellulose_deg_GH3"/>
</dbReference>
<dbReference type="InterPro" id="IPR026891">
    <property type="entry name" value="Fn3-like"/>
</dbReference>
<evidence type="ECO:0000256" key="2">
    <source>
        <dbReference type="ARBA" id="ARBA00022801"/>
    </source>
</evidence>